<comment type="pathway">
    <text evidence="9">Amino-acid biosynthesis; glycine biosynthesis; glycine from L-serine: step 1/1.</text>
</comment>
<comment type="function">
    <text evidence="9">Catalyzes the reversible interconversion of serine and glycine with tetrahydrofolate (THF) serving as the one-carbon carrier. This reaction serves as the major source of one-carbon groups required for the biosynthesis of purines, thymidylate, methionine, and other important biomolecules. Also exhibits THF-independent aldolase activity toward beta-hydroxyamino acids, producing glycine and aldehydes, via a retro-aldol mechanism.</text>
</comment>
<comment type="subunit">
    <text evidence="4 9">Homodimer.</text>
</comment>
<feature type="modified residue" description="N6-(pyridoxal phosphate)lysine" evidence="9 10">
    <location>
        <position position="234"/>
    </location>
</feature>
<protein>
    <recommendedName>
        <fullName evidence="9">Serine hydroxymethyltransferase</fullName>
        <shortName evidence="9">SHMT</shortName>
        <shortName evidence="9">Serine methylase</shortName>
        <ecNumber evidence="9">2.1.2.1</ecNumber>
    </recommendedName>
</protein>
<name>A0A7W9U0R3_9BURK</name>
<evidence type="ECO:0000259" key="11">
    <source>
        <dbReference type="Pfam" id="PF00464"/>
    </source>
</evidence>
<sequence>MNENSRFFAEPLQSRDPVIASEIALELRRQQTQIELIASENIVSAAVMEAQGTVLTNKYAEGYPSKRYYGGCEHVDRIEALAIDRVKALFEAGFANVQPHSGAQANGAVMLALVKPGDTVMGMSLDAGGHLTHGARPSLSGKWFNAVQYGVSPDTYRIDYDQVRRLAEEHRPKLIIAGYSAYPRALDFAAFRDIADSVGALLMVDMAHIAGIVAAGRHENPVRYADVVTSTTHKTLRGPRGGFIFTNNGDIAKKINSAVFPGLQGGPLMHVIAGKAVAFGEALRPEFTAYIDQVLRNAQALGNVLKSGGVNLVTGGTDNHLLLVDLRSKGLTGTQTEKALERAGITCNKNGIPFDTENPTVTSGIRLGTPAGTTRGFGIAQFEQIGQMILDVLTSLEREPGGDELVERAVRSRVRDLCNQFPIYSHAEALV</sequence>
<keyword evidence="6 9" id="KW-0554">One-carbon metabolism</keyword>
<keyword evidence="9" id="KW-0028">Amino-acid biosynthesis</keyword>
<comment type="cofactor">
    <cofactor evidence="1 9 10">
        <name>pyridoxal 5'-phosphate</name>
        <dbReference type="ChEBI" id="CHEBI:597326"/>
    </cofactor>
</comment>
<dbReference type="GO" id="GO:0032259">
    <property type="term" value="P:methylation"/>
    <property type="evidence" value="ECO:0007669"/>
    <property type="project" value="UniProtKB-KW"/>
</dbReference>
<dbReference type="EMBL" id="JACHBW010000014">
    <property type="protein sequence ID" value="MBB6104943.1"/>
    <property type="molecule type" value="Genomic_DNA"/>
</dbReference>
<dbReference type="HAMAP" id="MF_00051">
    <property type="entry name" value="SHMT"/>
    <property type="match status" value="1"/>
</dbReference>
<dbReference type="PANTHER" id="PTHR11680">
    <property type="entry name" value="SERINE HYDROXYMETHYLTRANSFERASE"/>
    <property type="match status" value="1"/>
</dbReference>
<dbReference type="PANTHER" id="PTHR11680:SF35">
    <property type="entry name" value="SERINE HYDROXYMETHYLTRANSFERASE 1"/>
    <property type="match status" value="1"/>
</dbReference>
<dbReference type="Gene3D" id="3.40.640.10">
    <property type="entry name" value="Type I PLP-dependent aspartate aminotransferase-like (Major domain)"/>
    <property type="match status" value="1"/>
</dbReference>
<gene>
    <name evidence="9" type="primary">glyA</name>
    <name evidence="12" type="ORF">F4827_004808</name>
</gene>
<evidence type="ECO:0000256" key="6">
    <source>
        <dbReference type="ARBA" id="ARBA00022563"/>
    </source>
</evidence>
<dbReference type="PROSITE" id="PS00096">
    <property type="entry name" value="SHMT"/>
    <property type="match status" value="1"/>
</dbReference>
<dbReference type="InterPro" id="IPR039429">
    <property type="entry name" value="SHMT-like_dom"/>
</dbReference>
<evidence type="ECO:0000256" key="10">
    <source>
        <dbReference type="PIRSR" id="PIRSR000412-50"/>
    </source>
</evidence>
<dbReference type="SUPFAM" id="SSF53383">
    <property type="entry name" value="PLP-dependent transferases"/>
    <property type="match status" value="1"/>
</dbReference>
<evidence type="ECO:0000313" key="12">
    <source>
        <dbReference type="EMBL" id="MBB6104943.1"/>
    </source>
</evidence>
<dbReference type="GO" id="GO:0005829">
    <property type="term" value="C:cytosol"/>
    <property type="evidence" value="ECO:0007669"/>
    <property type="project" value="TreeGrafter"/>
</dbReference>
<comment type="similarity">
    <text evidence="3 9">Belongs to the SHMT family.</text>
</comment>
<keyword evidence="7 9" id="KW-0808">Transferase</keyword>
<comment type="catalytic activity">
    <reaction evidence="9">
        <text>(6R)-5,10-methylene-5,6,7,8-tetrahydrofolate + glycine + H2O = (6S)-5,6,7,8-tetrahydrofolate + L-serine</text>
        <dbReference type="Rhea" id="RHEA:15481"/>
        <dbReference type="ChEBI" id="CHEBI:15377"/>
        <dbReference type="ChEBI" id="CHEBI:15636"/>
        <dbReference type="ChEBI" id="CHEBI:33384"/>
        <dbReference type="ChEBI" id="CHEBI:57305"/>
        <dbReference type="ChEBI" id="CHEBI:57453"/>
        <dbReference type="EC" id="2.1.2.1"/>
    </reaction>
</comment>
<feature type="site" description="Plays an important role in substrate specificity" evidence="9">
    <location>
        <position position="233"/>
    </location>
</feature>
<dbReference type="AlphaFoldDB" id="A0A7W9U0R3"/>
<keyword evidence="8 9" id="KW-0663">Pyridoxal phosphate</keyword>
<evidence type="ECO:0000256" key="9">
    <source>
        <dbReference type="HAMAP-Rule" id="MF_00051"/>
    </source>
</evidence>
<dbReference type="GO" id="GO:0008168">
    <property type="term" value="F:methyltransferase activity"/>
    <property type="evidence" value="ECO:0007669"/>
    <property type="project" value="UniProtKB-KW"/>
</dbReference>
<dbReference type="UniPathway" id="UPA00288">
    <property type="reaction ID" value="UER01023"/>
</dbReference>
<dbReference type="UniPathway" id="UPA00193"/>
<evidence type="ECO:0000256" key="8">
    <source>
        <dbReference type="ARBA" id="ARBA00022898"/>
    </source>
</evidence>
<evidence type="ECO:0000313" key="13">
    <source>
        <dbReference type="Proteomes" id="UP000571554"/>
    </source>
</evidence>
<accession>A0A7W9U0R3</accession>
<feature type="binding site" evidence="9">
    <location>
        <begin position="129"/>
        <end position="131"/>
    </location>
    <ligand>
        <name>(6S)-5,6,7,8-tetrahydrofolate</name>
        <dbReference type="ChEBI" id="CHEBI:57453"/>
    </ligand>
</feature>
<dbReference type="InterPro" id="IPR015424">
    <property type="entry name" value="PyrdxlP-dep_Trfase"/>
</dbReference>
<comment type="caution">
    <text evidence="12">The sequence shown here is derived from an EMBL/GenBank/DDBJ whole genome shotgun (WGS) entry which is preliminary data.</text>
</comment>
<dbReference type="GO" id="GO:0035999">
    <property type="term" value="P:tetrahydrofolate interconversion"/>
    <property type="evidence" value="ECO:0007669"/>
    <property type="project" value="UniProtKB-UniRule"/>
</dbReference>
<keyword evidence="13" id="KW-1185">Reference proteome</keyword>
<organism evidence="12 13">
    <name type="scientific">Paraburkholderia bannensis</name>
    <dbReference type="NCBI Taxonomy" id="765414"/>
    <lineage>
        <taxon>Bacteria</taxon>
        <taxon>Pseudomonadati</taxon>
        <taxon>Pseudomonadota</taxon>
        <taxon>Betaproteobacteria</taxon>
        <taxon>Burkholderiales</taxon>
        <taxon>Burkholderiaceae</taxon>
        <taxon>Paraburkholderia</taxon>
    </lineage>
</organism>
<dbReference type="InterPro" id="IPR001085">
    <property type="entry name" value="Ser_HO-MeTrfase"/>
</dbReference>
<dbReference type="EC" id="2.1.2.1" evidence="9"/>
<dbReference type="PIRSF" id="PIRSF000412">
    <property type="entry name" value="SHMT"/>
    <property type="match status" value="1"/>
</dbReference>
<dbReference type="InterPro" id="IPR049943">
    <property type="entry name" value="Ser_HO-MeTrfase-like"/>
</dbReference>
<dbReference type="Pfam" id="PF00464">
    <property type="entry name" value="SHMT"/>
    <property type="match status" value="1"/>
</dbReference>
<reference evidence="12 13" key="1">
    <citation type="submission" date="2020-08" db="EMBL/GenBank/DDBJ databases">
        <title>Above-ground endophytic microbial communities from plants in different locations in the United States.</title>
        <authorList>
            <person name="Frank C."/>
        </authorList>
    </citation>
    <scope>NUCLEOTIDE SEQUENCE [LARGE SCALE GENOMIC DNA]</scope>
    <source>
        <strain evidence="12 13">WP4_2_2</strain>
    </source>
</reference>
<dbReference type="GO" id="GO:0019264">
    <property type="term" value="P:glycine biosynthetic process from serine"/>
    <property type="evidence" value="ECO:0007669"/>
    <property type="project" value="UniProtKB-UniRule"/>
</dbReference>
<feature type="binding site" evidence="9">
    <location>
        <position position="125"/>
    </location>
    <ligand>
        <name>(6S)-5,6,7,8-tetrahydrofolate</name>
        <dbReference type="ChEBI" id="CHEBI:57453"/>
    </ligand>
</feature>
<keyword evidence="12" id="KW-0489">Methyltransferase</keyword>
<evidence type="ECO:0000256" key="5">
    <source>
        <dbReference type="ARBA" id="ARBA00022490"/>
    </source>
</evidence>
<evidence type="ECO:0000256" key="4">
    <source>
        <dbReference type="ARBA" id="ARBA00011738"/>
    </source>
</evidence>
<feature type="domain" description="Serine hydroxymethyltransferase-like" evidence="11">
    <location>
        <begin position="13"/>
        <end position="389"/>
    </location>
</feature>
<evidence type="ECO:0000256" key="3">
    <source>
        <dbReference type="ARBA" id="ARBA00006376"/>
    </source>
</evidence>
<dbReference type="Gene3D" id="3.90.1150.10">
    <property type="entry name" value="Aspartate Aminotransferase, domain 1"/>
    <property type="match status" value="1"/>
</dbReference>
<dbReference type="CDD" id="cd00378">
    <property type="entry name" value="SHMT"/>
    <property type="match status" value="1"/>
</dbReference>
<dbReference type="InterPro" id="IPR015422">
    <property type="entry name" value="PyrdxlP-dep_Trfase_small"/>
</dbReference>
<evidence type="ECO:0000256" key="2">
    <source>
        <dbReference type="ARBA" id="ARBA00004496"/>
    </source>
</evidence>
<comment type="subcellular location">
    <subcellularLocation>
        <location evidence="2 9">Cytoplasm</location>
    </subcellularLocation>
</comment>
<dbReference type="Proteomes" id="UP000571554">
    <property type="component" value="Unassembled WGS sequence"/>
</dbReference>
<proteinExistence type="inferred from homology"/>
<evidence type="ECO:0000256" key="1">
    <source>
        <dbReference type="ARBA" id="ARBA00001933"/>
    </source>
</evidence>
<dbReference type="RefSeq" id="WP_183727315.1">
    <property type="nucleotide sequence ID" value="NZ_JACHBW010000014.1"/>
</dbReference>
<dbReference type="GO" id="GO:0004372">
    <property type="term" value="F:glycine hydroxymethyltransferase activity"/>
    <property type="evidence" value="ECO:0007669"/>
    <property type="project" value="UniProtKB-UniRule"/>
</dbReference>
<keyword evidence="5 9" id="KW-0963">Cytoplasm</keyword>
<dbReference type="GO" id="GO:0030170">
    <property type="term" value="F:pyridoxal phosphate binding"/>
    <property type="evidence" value="ECO:0007669"/>
    <property type="project" value="UniProtKB-UniRule"/>
</dbReference>
<comment type="pathway">
    <text evidence="9">One-carbon metabolism; tetrahydrofolate interconversion.</text>
</comment>
<evidence type="ECO:0000256" key="7">
    <source>
        <dbReference type="ARBA" id="ARBA00022679"/>
    </source>
</evidence>
<dbReference type="NCBIfam" id="NF000586">
    <property type="entry name" value="PRK00011.1"/>
    <property type="match status" value="1"/>
</dbReference>
<dbReference type="InterPro" id="IPR015421">
    <property type="entry name" value="PyrdxlP-dep_Trfase_major"/>
</dbReference>
<dbReference type="FunFam" id="3.40.640.10:FF:000001">
    <property type="entry name" value="Serine hydroxymethyltransferase"/>
    <property type="match status" value="1"/>
</dbReference>
<comment type="caution">
    <text evidence="9">Lacks conserved residue(s) required for the propagation of feature annotation.</text>
</comment>
<dbReference type="InterPro" id="IPR019798">
    <property type="entry name" value="Ser_HO-MeTrfase_PLP_BS"/>
</dbReference>